<dbReference type="SMART" id="SM00704">
    <property type="entry name" value="ZnF_CDGSH"/>
    <property type="match status" value="2"/>
</dbReference>
<reference evidence="7 8" key="2">
    <citation type="submission" date="2010-03" db="EMBL/GenBank/DDBJ databases">
        <authorList>
            <person name="Pajon A."/>
        </authorList>
    </citation>
    <scope>NUCLEOTIDE SEQUENCE [LARGE SCALE GENOMIC DNA]</scope>
    <source>
        <strain evidence="8">7-10-1-b</strain>
    </source>
</reference>
<dbReference type="InterPro" id="IPR042216">
    <property type="entry name" value="MitoNEET_CISD"/>
</dbReference>
<dbReference type="Gene3D" id="3.40.5.90">
    <property type="entry name" value="CDGSH iron-sulfur domain, mitoNEET-type"/>
    <property type="match status" value="2"/>
</dbReference>
<evidence type="ECO:0000256" key="3">
    <source>
        <dbReference type="ARBA" id="ARBA00023004"/>
    </source>
</evidence>
<proteinExistence type="predicted"/>
<keyword evidence="2" id="KW-0479">Metal-binding</keyword>
<dbReference type="Pfam" id="PF09360">
    <property type="entry name" value="zf-CDGSH"/>
    <property type="match status" value="2"/>
</dbReference>
<dbReference type="HOGENOM" id="CLU_1233392_0_0_11"/>
<evidence type="ECO:0000313" key="8">
    <source>
        <dbReference type="Proteomes" id="UP000008805"/>
    </source>
</evidence>
<protein>
    <submittedName>
        <fullName evidence="7">Uncharacterized conserved protein</fullName>
    </submittedName>
</protein>
<keyword evidence="8" id="KW-1185">Reference proteome</keyword>
<dbReference type="PANTHER" id="PTHR46491:SF3">
    <property type="entry name" value="CDGSH IRON-SULFUR DOMAIN-CONTAINING PROTEIN 3, MITOCHONDRIAL"/>
    <property type="match status" value="1"/>
</dbReference>
<evidence type="ECO:0000256" key="1">
    <source>
        <dbReference type="ARBA" id="ARBA00022714"/>
    </source>
</evidence>
<keyword evidence="1" id="KW-0001">2Fe-2S</keyword>
<dbReference type="InterPro" id="IPR018967">
    <property type="entry name" value="FeS-contain_CDGSH-typ"/>
</dbReference>
<dbReference type="GO" id="GO:0005737">
    <property type="term" value="C:cytoplasm"/>
    <property type="evidence" value="ECO:0007669"/>
    <property type="project" value="UniProtKB-ARBA"/>
</dbReference>
<dbReference type="AlphaFoldDB" id="D6E9J7"/>
<dbReference type="InterPro" id="IPR052950">
    <property type="entry name" value="CISD"/>
</dbReference>
<dbReference type="GO" id="GO:0051537">
    <property type="term" value="F:2 iron, 2 sulfur cluster binding"/>
    <property type="evidence" value="ECO:0007669"/>
    <property type="project" value="UniProtKB-KW"/>
</dbReference>
<dbReference type="KEGG" id="gpa:GPA_20490"/>
<dbReference type="Proteomes" id="UP000008805">
    <property type="component" value="Chromosome"/>
</dbReference>
<keyword evidence="3" id="KW-0408">Iron</keyword>
<dbReference type="PATRIC" id="fig|657308.3.peg.1581"/>
<evidence type="ECO:0000259" key="6">
    <source>
        <dbReference type="SMART" id="SM00704"/>
    </source>
</evidence>
<dbReference type="PANTHER" id="PTHR46491">
    <property type="entry name" value="CDGSH IRON SULFUR DOMAIN PROTEIN HOMOLOG"/>
    <property type="match status" value="1"/>
</dbReference>
<dbReference type="EMBL" id="FP929047">
    <property type="protein sequence ID" value="CBL04394.1"/>
    <property type="molecule type" value="Genomic_DNA"/>
</dbReference>
<reference evidence="7 8" key="1">
    <citation type="submission" date="2010-03" db="EMBL/GenBank/DDBJ databases">
        <title>The genome sequence of Gordonibacter pamelaeae 7-10-1-bT.</title>
        <authorList>
            <consortium name="metaHIT consortium -- http://www.metahit.eu/"/>
            <person name="Pajon A."/>
            <person name="Turner K."/>
            <person name="Parkhill J."/>
            <person name="Timmis K."/>
            <person name="Oxley A."/>
            <person name="Wurdemann D."/>
        </authorList>
    </citation>
    <scope>NUCLEOTIDE SEQUENCE [LARGE SCALE GENOMIC DNA]</scope>
    <source>
        <strain evidence="8">7-10-1-b</strain>
    </source>
</reference>
<evidence type="ECO:0000313" key="7">
    <source>
        <dbReference type="EMBL" id="CBL04394.1"/>
    </source>
</evidence>
<evidence type="ECO:0000256" key="2">
    <source>
        <dbReference type="ARBA" id="ARBA00022723"/>
    </source>
</evidence>
<dbReference type="GeneID" id="78360925"/>
<dbReference type="RefSeq" id="WP_015539738.1">
    <property type="nucleotide sequence ID" value="NC_021021.1"/>
</dbReference>
<evidence type="ECO:0000256" key="4">
    <source>
        <dbReference type="ARBA" id="ARBA00023014"/>
    </source>
</evidence>
<accession>D6E9J7</accession>
<feature type="region of interest" description="Disordered" evidence="5">
    <location>
        <begin position="1"/>
        <end position="34"/>
    </location>
</feature>
<feature type="domain" description="Iron-binding zinc finger CDGSH type" evidence="6">
    <location>
        <begin position="214"/>
        <end position="251"/>
    </location>
</feature>
<feature type="compositionally biased region" description="Polar residues" evidence="5">
    <location>
        <begin position="23"/>
        <end position="34"/>
    </location>
</feature>
<gene>
    <name evidence="7" type="ORF">GPA_20490</name>
</gene>
<dbReference type="GO" id="GO:0046872">
    <property type="term" value="F:metal ion binding"/>
    <property type="evidence" value="ECO:0007669"/>
    <property type="project" value="UniProtKB-KW"/>
</dbReference>
<dbReference type="BioCyc" id="GPAM657308:GPA_RS09540-MONOMER"/>
<sequence>MATMTQERTERETTRQAQPGDAPQTQGETPTPMSITIVENGPYVVNGSVPLLEEVITPVGGHREYRVRRTFPATQTYALCRCGRTKTPPFCDGSHVTAGFDGTETASREPFEERADVYPGPGAYLLDDNRCAFARFCHREDGDVWTLTELSGDERLKEEAIKASSDCPAGRLVHYDTADGTPYEPELDPAISLLEDPEEGVSGPLYVRGGIPLISSDGSTYELRNRYALCRCGASRNKPFCDAMHVSIGFSDGLD</sequence>
<keyword evidence="4" id="KW-0411">Iron-sulfur</keyword>
<organism evidence="7 8">
    <name type="scientific">Gordonibacter pamelaeae 7-10-1-b</name>
    <dbReference type="NCBI Taxonomy" id="657308"/>
    <lineage>
        <taxon>Bacteria</taxon>
        <taxon>Bacillati</taxon>
        <taxon>Actinomycetota</taxon>
        <taxon>Coriobacteriia</taxon>
        <taxon>Eggerthellales</taxon>
        <taxon>Eggerthellaceae</taxon>
        <taxon>Gordonibacter</taxon>
    </lineage>
</organism>
<evidence type="ECO:0000256" key="5">
    <source>
        <dbReference type="SAM" id="MobiDB-lite"/>
    </source>
</evidence>
<name>D6E9J7_9ACTN</name>
<feature type="domain" description="Iron-binding zinc finger CDGSH type" evidence="6">
    <location>
        <begin position="64"/>
        <end position="101"/>
    </location>
</feature>